<evidence type="ECO:0000313" key="2">
    <source>
        <dbReference type="Proteomes" id="UP000519897"/>
    </source>
</evidence>
<dbReference type="Gene3D" id="3.10.129.10">
    <property type="entry name" value="Hotdog Thioesterase"/>
    <property type="match status" value="1"/>
</dbReference>
<dbReference type="CDD" id="cd00586">
    <property type="entry name" value="4HBT"/>
    <property type="match status" value="1"/>
</dbReference>
<evidence type="ECO:0000313" key="1">
    <source>
        <dbReference type="EMBL" id="MBB4142973.1"/>
    </source>
</evidence>
<dbReference type="AlphaFoldDB" id="A0A7W6LGN9"/>
<dbReference type="Pfam" id="PF13279">
    <property type="entry name" value="4HBT_2"/>
    <property type="match status" value="1"/>
</dbReference>
<name>A0A7W6LGN9_9HYPH</name>
<dbReference type="InterPro" id="IPR029069">
    <property type="entry name" value="HotDog_dom_sf"/>
</dbReference>
<organism evidence="1 2">
    <name type="scientific">Rhizobium rhizoryzae</name>
    <dbReference type="NCBI Taxonomy" id="451876"/>
    <lineage>
        <taxon>Bacteria</taxon>
        <taxon>Pseudomonadati</taxon>
        <taxon>Pseudomonadota</taxon>
        <taxon>Alphaproteobacteria</taxon>
        <taxon>Hyphomicrobiales</taxon>
        <taxon>Rhizobiaceae</taxon>
        <taxon>Rhizobium/Agrobacterium group</taxon>
        <taxon>Rhizobium</taxon>
    </lineage>
</organism>
<gene>
    <name evidence="1" type="ORF">GGQ72_001472</name>
</gene>
<protein>
    <submittedName>
        <fullName evidence="1">Acyl-CoA thioester hydrolase</fullName>
        <ecNumber evidence="1">3.1.2.-</ecNumber>
    </submittedName>
</protein>
<keyword evidence="2" id="KW-1185">Reference proteome</keyword>
<dbReference type="RefSeq" id="WP_062553034.1">
    <property type="nucleotide sequence ID" value="NZ_CP049250.1"/>
</dbReference>
<dbReference type="SUPFAM" id="SSF54637">
    <property type="entry name" value="Thioesterase/thiol ester dehydrase-isomerase"/>
    <property type="match status" value="1"/>
</dbReference>
<dbReference type="EMBL" id="JACIEC010000001">
    <property type="protein sequence ID" value="MBB4142973.1"/>
    <property type="molecule type" value="Genomic_DNA"/>
</dbReference>
<dbReference type="Proteomes" id="UP000519897">
    <property type="component" value="Unassembled WGS sequence"/>
</dbReference>
<accession>A0A7W6LGN9</accession>
<sequence length="133" mass="15161">MTAKQINNRHVFEVPFRDVGMRGEMFSAAYIIHAEEALARFWDQREPLDTDPAFYVSKVSCNLLRAVRFGDRIETTVRVSKIGGRSAGFSILMHRGAEQVAEAEIIWSACDRQSGAPAPLPEDLRDWLYRFLD</sequence>
<keyword evidence="1" id="KW-0378">Hydrolase</keyword>
<comment type="caution">
    <text evidence="1">The sequence shown here is derived from an EMBL/GenBank/DDBJ whole genome shotgun (WGS) entry which is preliminary data.</text>
</comment>
<proteinExistence type="predicted"/>
<dbReference type="GO" id="GO:0016787">
    <property type="term" value="F:hydrolase activity"/>
    <property type="evidence" value="ECO:0007669"/>
    <property type="project" value="UniProtKB-KW"/>
</dbReference>
<dbReference type="EC" id="3.1.2.-" evidence="1"/>
<reference evidence="1 2" key="1">
    <citation type="submission" date="2020-08" db="EMBL/GenBank/DDBJ databases">
        <title>Genomic Encyclopedia of Type Strains, Phase IV (KMG-IV): sequencing the most valuable type-strain genomes for metagenomic binning, comparative biology and taxonomic classification.</title>
        <authorList>
            <person name="Goeker M."/>
        </authorList>
    </citation>
    <scope>NUCLEOTIDE SEQUENCE [LARGE SCALE GENOMIC DNA]</scope>
    <source>
        <strain evidence="1 2">DSM 29514</strain>
    </source>
</reference>